<evidence type="ECO:0000256" key="5">
    <source>
        <dbReference type="RuleBase" id="RU362022"/>
    </source>
</evidence>
<evidence type="ECO:0000256" key="1">
    <source>
        <dbReference type="ARBA" id="ARBA00004141"/>
    </source>
</evidence>
<dbReference type="GO" id="GO:0004671">
    <property type="term" value="F:protein C-terminal S-isoprenylcysteine carboxyl O-methyltransferase activity"/>
    <property type="evidence" value="ECO:0007669"/>
    <property type="project" value="UniProtKB-EC"/>
</dbReference>
<dbReference type="InterPro" id="IPR007269">
    <property type="entry name" value="ICMT_MeTrfase"/>
</dbReference>
<dbReference type="PANTHER" id="PTHR12714:SF9">
    <property type="entry name" value="PROTEIN-S-ISOPRENYLCYSTEINE O-METHYLTRANSFERASE"/>
    <property type="match status" value="1"/>
</dbReference>
<keyword evidence="5" id="KW-0808">Transferase</keyword>
<feature type="transmembrane region" description="Helical" evidence="5">
    <location>
        <begin position="232"/>
        <end position="253"/>
    </location>
</feature>
<dbReference type="PANTHER" id="PTHR12714">
    <property type="entry name" value="PROTEIN-S ISOPRENYLCYSTEINE O-METHYLTRANSFERASE"/>
    <property type="match status" value="1"/>
</dbReference>
<keyword evidence="5" id="KW-0489">Methyltransferase</keyword>
<keyword evidence="5" id="KW-0256">Endoplasmic reticulum</keyword>
<sequence>MLATTDPTSLYTASALLPLLKISALLATGYAVHRALSPPNPPPAPKTCIDNRTLFERAIRHVTFCSKMLTWVIVLCDALATLHLAAPNPLTRPFASVLLPAPFLPPSQPTSSTSSLPPPSPLAAALTTPHAFLLLGAALAVGGAVLRLACFRALGTLFTFELTISPTHTLVTEGPYAWVRHPSYAGVYAVLLGSSAVMVSPGAWLREAWLNPSIHALWNAVVTGRQGAESGWVGAGAVLAWVFVAFWGTKVVYALRSTNRRVGTEDAELHRVFGAQWEEWAAHVRWRLVPWVF</sequence>
<dbReference type="GO" id="GO:0005789">
    <property type="term" value="C:endoplasmic reticulum membrane"/>
    <property type="evidence" value="ECO:0007669"/>
    <property type="project" value="UniProtKB-SubCell"/>
</dbReference>
<gene>
    <name evidence="6" type="ORF">TRAPUB_12638</name>
</gene>
<comment type="caution">
    <text evidence="6">The sequence shown here is derived from an EMBL/GenBank/DDBJ whole genome shotgun (WGS) entry which is preliminary data.</text>
</comment>
<keyword evidence="3 5" id="KW-1133">Transmembrane helix</keyword>
<comment type="similarity">
    <text evidence="5">Belongs to the class VI-like SAM-binding methyltransferase superfamily. Isoprenylcysteine carboxyl methyltransferase family.</text>
</comment>
<protein>
    <recommendedName>
        <fullName evidence="5">Protein-S-isoprenylcysteine O-methyltransferase</fullName>
        <ecNumber evidence="5">2.1.1.100</ecNumber>
    </recommendedName>
</protein>
<keyword evidence="5" id="KW-0949">S-adenosyl-L-methionine</keyword>
<feature type="transmembrane region" description="Helical" evidence="5">
    <location>
        <begin position="12"/>
        <end position="32"/>
    </location>
</feature>
<dbReference type="EC" id="2.1.1.100" evidence="5"/>
<feature type="transmembrane region" description="Helical" evidence="5">
    <location>
        <begin position="131"/>
        <end position="150"/>
    </location>
</feature>
<dbReference type="OrthoDB" id="422086at2759"/>
<comment type="catalytic activity">
    <reaction evidence="5">
        <text>[protein]-C-terminal S-[(2E,6E)-farnesyl]-L-cysteine + S-adenosyl-L-methionine = [protein]-C-terminal S-[(2E,6E)-farnesyl]-L-cysteine methyl ester + S-adenosyl-L-homocysteine</text>
        <dbReference type="Rhea" id="RHEA:21672"/>
        <dbReference type="Rhea" id="RHEA-COMP:12125"/>
        <dbReference type="Rhea" id="RHEA-COMP:12126"/>
        <dbReference type="ChEBI" id="CHEBI:57856"/>
        <dbReference type="ChEBI" id="CHEBI:59789"/>
        <dbReference type="ChEBI" id="CHEBI:90510"/>
        <dbReference type="ChEBI" id="CHEBI:90511"/>
        <dbReference type="EC" id="2.1.1.100"/>
    </reaction>
</comment>
<dbReference type="AlphaFoldDB" id="A0A1M2VTM1"/>
<evidence type="ECO:0000256" key="4">
    <source>
        <dbReference type="ARBA" id="ARBA00023136"/>
    </source>
</evidence>
<accession>A0A1M2VTM1</accession>
<feature type="transmembrane region" description="Helical" evidence="5">
    <location>
        <begin position="185"/>
        <end position="205"/>
    </location>
</feature>
<dbReference type="OMA" id="GPYACVR"/>
<feature type="transmembrane region" description="Helical" evidence="5">
    <location>
        <begin position="68"/>
        <end position="86"/>
    </location>
</feature>
<keyword evidence="7" id="KW-1185">Reference proteome</keyword>
<evidence type="ECO:0000313" key="6">
    <source>
        <dbReference type="EMBL" id="OJT10862.1"/>
    </source>
</evidence>
<keyword evidence="2 5" id="KW-0812">Transmembrane</keyword>
<organism evidence="6 7">
    <name type="scientific">Trametes pubescens</name>
    <name type="common">White-rot fungus</name>
    <dbReference type="NCBI Taxonomy" id="154538"/>
    <lineage>
        <taxon>Eukaryota</taxon>
        <taxon>Fungi</taxon>
        <taxon>Dikarya</taxon>
        <taxon>Basidiomycota</taxon>
        <taxon>Agaricomycotina</taxon>
        <taxon>Agaricomycetes</taxon>
        <taxon>Polyporales</taxon>
        <taxon>Polyporaceae</taxon>
        <taxon>Trametes</taxon>
    </lineage>
</organism>
<evidence type="ECO:0000256" key="3">
    <source>
        <dbReference type="ARBA" id="ARBA00022989"/>
    </source>
</evidence>
<dbReference type="Gene3D" id="1.20.120.1630">
    <property type="match status" value="1"/>
</dbReference>
<reference evidence="6 7" key="1">
    <citation type="submission" date="2016-10" db="EMBL/GenBank/DDBJ databases">
        <title>Genome sequence of the basidiomycete white-rot fungus Trametes pubescens.</title>
        <authorList>
            <person name="Makela M.R."/>
            <person name="Granchi Z."/>
            <person name="Peng M."/>
            <person name="De Vries R.P."/>
            <person name="Grigoriev I."/>
            <person name="Riley R."/>
            <person name="Hilden K."/>
        </authorList>
    </citation>
    <scope>NUCLEOTIDE SEQUENCE [LARGE SCALE GENOMIC DNA]</scope>
    <source>
        <strain evidence="6 7">FBCC735</strain>
    </source>
</reference>
<dbReference type="GO" id="GO:0032259">
    <property type="term" value="P:methylation"/>
    <property type="evidence" value="ECO:0007669"/>
    <property type="project" value="UniProtKB-KW"/>
</dbReference>
<evidence type="ECO:0000256" key="2">
    <source>
        <dbReference type="ARBA" id="ARBA00022692"/>
    </source>
</evidence>
<keyword evidence="4 5" id="KW-0472">Membrane</keyword>
<dbReference type="EMBL" id="MNAD01000727">
    <property type="protein sequence ID" value="OJT10862.1"/>
    <property type="molecule type" value="Genomic_DNA"/>
</dbReference>
<evidence type="ECO:0000313" key="7">
    <source>
        <dbReference type="Proteomes" id="UP000184267"/>
    </source>
</evidence>
<dbReference type="Pfam" id="PF04140">
    <property type="entry name" value="ICMT"/>
    <property type="match status" value="1"/>
</dbReference>
<name>A0A1M2VTM1_TRAPU</name>
<proteinExistence type="inferred from homology"/>
<comment type="subcellular location">
    <subcellularLocation>
        <location evidence="5">Endoplasmic reticulum membrane</location>
        <topology evidence="5">Multi-pass membrane protein</topology>
    </subcellularLocation>
    <subcellularLocation>
        <location evidence="1">Membrane</location>
        <topology evidence="1">Multi-pass membrane protein</topology>
    </subcellularLocation>
</comment>
<dbReference type="Proteomes" id="UP000184267">
    <property type="component" value="Unassembled WGS sequence"/>
</dbReference>